<dbReference type="EMBL" id="KV423998">
    <property type="protein sequence ID" value="KZT55254.1"/>
    <property type="molecule type" value="Genomic_DNA"/>
</dbReference>
<name>A0A165EP49_9BASI</name>
<protein>
    <submittedName>
        <fullName evidence="1">Uncharacterized protein</fullName>
    </submittedName>
</protein>
<evidence type="ECO:0000313" key="1">
    <source>
        <dbReference type="EMBL" id="KZT55254.1"/>
    </source>
</evidence>
<evidence type="ECO:0000313" key="2">
    <source>
        <dbReference type="Proteomes" id="UP000076842"/>
    </source>
</evidence>
<dbReference type="InParanoid" id="A0A165EP49"/>
<dbReference type="OrthoDB" id="10323824at2759"/>
<organism evidence="1 2">
    <name type="scientific">Calocera cornea HHB12733</name>
    <dbReference type="NCBI Taxonomy" id="1353952"/>
    <lineage>
        <taxon>Eukaryota</taxon>
        <taxon>Fungi</taxon>
        <taxon>Dikarya</taxon>
        <taxon>Basidiomycota</taxon>
        <taxon>Agaricomycotina</taxon>
        <taxon>Dacrymycetes</taxon>
        <taxon>Dacrymycetales</taxon>
        <taxon>Dacrymycetaceae</taxon>
        <taxon>Calocera</taxon>
    </lineage>
</organism>
<sequence>MLRGTTGDDFNLPIEQDGAGNWVLFDGVRHIYEWTIAYGTYLTLQQTRWFVVLLRRRDKTAARVVARVFFEDSLPACGVELRDALEKSIMNRSVAMKIKRGVSHDVVRNRGFALF</sequence>
<proteinExistence type="predicted"/>
<keyword evidence="2" id="KW-1185">Reference proteome</keyword>
<gene>
    <name evidence="1" type="ORF">CALCODRAFT_357275</name>
</gene>
<dbReference type="AlphaFoldDB" id="A0A165EP49"/>
<dbReference type="Proteomes" id="UP000076842">
    <property type="component" value="Unassembled WGS sequence"/>
</dbReference>
<accession>A0A165EP49</accession>
<reference evidence="1 2" key="1">
    <citation type="journal article" date="2016" name="Mol. Biol. Evol.">
        <title>Comparative Genomics of Early-Diverging Mushroom-Forming Fungi Provides Insights into the Origins of Lignocellulose Decay Capabilities.</title>
        <authorList>
            <person name="Nagy L.G."/>
            <person name="Riley R."/>
            <person name="Tritt A."/>
            <person name="Adam C."/>
            <person name="Daum C."/>
            <person name="Floudas D."/>
            <person name="Sun H."/>
            <person name="Yadav J.S."/>
            <person name="Pangilinan J."/>
            <person name="Larsson K.H."/>
            <person name="Matsuura K."/>
            <person name="Barry K."/>
            <person name="Labutti K."/>
            <person name="Kuo R."/>
            <person name="Ohm R.A."/>
            <person name="Bhattacharya S.S."/>
            <person name="Shirouzu T."/>
            <person name="Yoshinaga Y."/>
            <person name="Martin F.M."/>
            <person name="Grigoriev I.V."/>
            <person name="Hibbett D.S."/>
        </authorList>
    </citation>
    <scope>NUCLEOTIDE SEQUENCE [LARGE SCALE GENOMIC DNA]</scope>
    <source>
        <strain evidence="1 2">HHB12733</strain>
    </source>
</reference>